<dbReference type="AlphaFoldDB" id="A0A4S4LQF0"/>
<comment type="caution">
    <text evidence="2">The sequence shown here is derived from an EMBL/GenBank/DDBJ whole genome shotgun (WGS) entry which is preliminary data.</text>
</comment>
<gene>
    <name evidence="2" type="ORF">EW146_g6505</name>
</gene>
<dbReference type="PANTHER" id="PTHR43539:SF68">
    <property type="entry name" value="FLAVIN-BINDING MONOOXYGENASE-LIKE PROTEIN (AFU_ORTHOLOGUE AFUA_4G09220)"/>
    <property type="match status" value="1"/>
</dbReference>
<dbReference type="GO" id="GO:0004497">
    <property type="term" value="F:monooxygenase activity"/>
    <property type="evidence" value="ECO:0007669"/>
    <property type="project" value="TreeGrafter"/>
</dbReference>
<protein>
    <recommendedName>
        <fullName evidence="4">FAD/NAD(P)-binding domain-containing protein</fullName>
    </recommendedName>
</protein>
<evidence type="ECO:0000256" key="1">
    <source>
        <dbReference type="ARBA" id="ARBA00023002"/>
    </source>
</evidence>
<dbReference type="InterPro" id="IPR050982">
    <property type="entry name" value="Auxin_biosynth/cation_transpt"/>
</dbReference>
<dbReference type="OrthoDB" id="74360at2759"/>
<dbReference type="SUPFAM" id="SSF51905">
    <property type="entry name" value="FAD/NAD(P)-binding domain"/>
    <property type="match status" value="2"/>
</dbReference>
<dbReference type="Gene3D" id="3.50.50.60">
    <property type="entry name" value="FAD/NAD(P)-binding domain"/>
    <property type="match status" value="1"/>
</dbReference>
<evidence type="ECO:0000313" key="2">
    <source>
        <dbReference type="EMBL" id="THH13751.1"/>
    </source>
</evidence>
<keyword evidence="1" id="KW-0560">Oxidoreductase</keyword>
<sequence>MMICELPARPSELPVLSSPTSFESDTPIESISSSWLQNLSSVLLSQHFDQLDDLILPTAIWKDILSLTWDFRSIRTLTSIRTLLSTRAALHNFSVRALTPEEHLQTHGLFKPVLSHPFPDASPWIQFGFALETSVGRGTGVARLVPAGADGAWLAWTVFTSLDVLKDFPEKVGPTRFEGPDFDWVRRRASENEFVDSQPTVVVIGGGHIGLQVAARLKYLDVSVLVLEKAPRVGDSWRNRVQSTRVSSVRAPIRVDFWPACRLILDINDSKSFPATWPKYPPGKKIAAWLESYAENLDLNVWTSASISHIAWDAHGKNWTVDLTRGDGTRRTLTPKYVVFAHGSGGGVPNMPHVEGREHFAGKVLHSEEFKSGRDFQGQRAIVIGACNSAHDVAHDLYRYGADVTMQAGSCALYTCLFSPHVLMCLVRFQRSSTYVLSAKALASQLSAAHYVENGPPTDVVDRLNASTPHFIARLIQARTAAHLAETTDKLLHDKLRKAGFGLTMGVENAGLSSLLTTRRGGYYMNVGTSELIVDGRIKLKHGSEISRFTRTGLVFGDGTILDAAVVIFATGYGDARNLAHELCGPEVADKLGDTWGIDEEGELHGAWRDSGHPQLFFAQGNFAIARQYSSHLALQIKAMEEGLMNGRYTIEQQYRQE</sequence>
<proteinExistence type="predicted"/>
<keyword evidence="3" id="KW-1185">Reference proteome</keyword>
<dbReference type="Proteomes" id="UP000310158">
    <property type="component" value="Unassembled WGS sequence"/>
</dbReference>
<name>A0A4S4LQF0_9AGAM</name>
<organism evidence="2 3">
    <name type="scientific">Bondarzewia mesenterica</name>
    <dbReference type="NCBI Taxonomy" id="1095465"/>
    <lineage>
        <taxon>Eukaryota</taxon>
        <taxon>Fungi</taxon>
        <taxon>Dikarya</taxon>
        <taxon>Basidiomycota</taxon>
        <taxon>Agaricomycotina</taxon>
        <taxon>Agaricomycetes</taxon>
        <taxon>Russulales</taxon>
        <taxon>Bondarzewiaceae</taxon>
        <taxon>Bondarzewia</taxon>
    </lineage>
</organism>
<dbReference type="EMBL" id="SGPL01000328">
    <property type="protein sequence ID" value="THH13751.1"/>
    <property type="molecule type" value="Genomic_DNA"/>
</dbReference>
<dbReference type="Pfam" id="PF13738">
    <property type="entry name" value="Pyr_redox_3"/>
    <property type="match status" value="1"/>
</dbReference>
<dbReference type="InterPro" id="IPR036188">
    <property type="entry name" value="FAD/NAD-bd_sf"/>
</dbReference>
<reference evidence="2 3" key="1">
    <citation type="submission" date="2019-02" db="EMBL/GenBank/DDBJ databases">
        <title>Genome sequencing of the rare red list fungi Bondarzewia mesenterica.</title>
        <authorList>
            <person name="Buettner E."/>
            <person name="Kellner H."/>
        </authorList>
    </citation>
    <scope>NUCLEOTIDE SEQUENCE [LARGE SCALE GENOMIC DNA]</scope>
    <source>
        <strain evidence="2 3">DSM 108281</strain>
    </source>
</reference>
<evidence type="ECO:0000313" key="3">
    <source>
        <dbReference type="Proteomes" id="UP000310158"/>
    </source>
</evidence>
<dbReference type="PANTHER" id="PTHR43539">
    <property type="entry name" value="FLAVIN-BINDING MONOOXYGENASE-LIKE PROTEIN (AFU_ORTHOLOGUE AFUA_4G09220)"/>
    <property type="match status" value="1"/>
</dbReference>
<dbReference type="GO" id="GO:0050660">
    <property type="term" value="F:flavin adenine dinucleotide binding"/>
    <property type="evidence" value="ECO:0007669"/>
    <property type="project" value="TreeGrafter"/>
</dbReference>
<accession>A0A4S4LQF0</accession>
<evidence type="ECO:0008006" key="4">
    <source>
        <dbReference type="Google" id="ProtNLM"/>
    </source>
</evidence>